<evidence type="ECO:0000256" key="16">
    <source>
        <dbReference type="ARBA" id="ARBA00049209"/>
    </source>
</evidence>
<dbReference type="Gene3D" id="3.40.1190.20">
    <property type="match status" value="1"/>
</dbReference>
<dbReference type="InterPro" id="IPR029056">
    <property type="entry name" value="Ribokinase-like"/>
</dbReference>
<evidence type="ECO:0000256" key="8">
    <source>
        <dbReference type="ARBA" id="ARBA00022857"/>
    </source>
</evidence>
<comment type="caution">
    <text evidence="23">The sequence shown here is derived from an EMBL/GenBank/DDBJ whole genome shotgun (WGS) entry which is preliminary data.</text>
</comment>
<reference evidence="23 24" key="1">
    <citation type="submission" date="2020-07" db="EMBL/GenBank/DDBJ databases">
        <title>Sequencing the genomes of 1000 actinobacteria strains.</title>
        <authorList>
            <person name="Klenk H.-P."/>
        </authorList>
    </citation>
    <scope>NUCLEOTIDE SEQUENCE [LARGE SCALE GENOMIC DNA]</scope>
    <source>
        <strain evidence="23 24">DSM 42178</strain>
    </source>
</reference>
<feature type="binding site" evidence="18">
    <location>
        <begin position="60"/>
        <end position="64"/>
    </location>
    <ligand>
        <name>(6S)-NADPHX</name>
        <dbReference type="ChEBI" id="CHEBI:64076"/>
    </ligand>
</feature>
<dbReference type="CDD" id="cd01171">
    <property type="entry name" value="YXKO-related"/>
    <property type="match status" value="1"/>
</dbReference>
<dbReference type="GO" id="GO:0046496">
    <property type="term" value="P:nicotinamide nucleotide metabolic process"/>
    <property type="evidence" value="ECO:0007669"/>
    <property type="project" value="UniProtKB-UniRule"/>
</dbReference>
<keyword evidence="9 18" id="KW-0630">Potassium</keyword>
<gene>
    <name evidence="17" type="primary">nnrD</name>
    <name evidence="18" type="synonym">nnrE</name>
    <name evidence="23" type="ORF">FHU37_002887</name>
</gene>
<feature type="binding site" evidence="18">
    <location>
        <position position="166"/>
    </location>
    <ligand>
        <name>K(+)</name>
        <dbReference type="ChEBI" id="CHEBI:29103"/>
    </ligand>
</feature>
<dbReference type="GO" id="GO:0046872">
    <property type="term" value="F:metal ion binding"/>
    <property type="evidence" value="ECO:0007669"/>
    <property type="project" value="UniProtKB-UniRule"/>
</dbReference>
<feature type="binding site" evidence="17">
    <location>
        <position position="477"/>
    </location>
    <ligand>
        <name>(6S)-NADPHX</name>
        <dbReference type="ChEBI" id="CHEBI:64076"/>
    </ligand>
</feature>
<dbReference type="HAMAP" id="MF_01966">
    <property type="entry name" value="NADHX_epimerase"/>
    <property type="match status" value="1"/>
</dbReference>
<accession>A0A852ZZ11</accession>
<evidence type="ECO:0000256" key="10">
    <source>
        <dbReference type="ARBA" id="ARBA00023027"/>
    </source>
</evidence>
<dbReference type="Pfam" id="PF03853">
    <property type="entry name" value="YjeF_N"/>
    <property type="match status" value="1"/>
</dbReference>
<dbReference type="PROSITE" id="PS01050">
    <property type="entry name" value="YJEF_C_2"/>
    <property type="match status" value="1"/>
</dbReference>
<evidence type="ECO:0000256" key="7">
    <source>
        <dbReference type="ARBA" id="ARBA00022840"/>
    </source>
</evidence>
<feature type="region of interest" description="Disordered" evidence="20">
    <location>
        <begin position="424"/>
        <end position="457"/>
    </location>
</feature>
<dbReference type="InterPro" id="IPR000631">
    <property type="entry name" value="CARKD"/>
</dbReference>
<feature type="binding site" evidence="18">
    <location>
        <begin position="134"/>
        <end position="140"/>
    </location>
    <ligand>
        <name>(6S)-NADPHX</name>
        <dbReference type="ChEBI" id="CHEBI:64076"/>
    </ligand>
</feature>
<dbReference type="EC" id="4.2.1.136" evidence="19"/>
<feature type="binding site" evidence="17">
    <location>
        <position position="327"/>
    </location>
    <ligand>
        <name>(6S)-NADPHX</name>
        <dbReference type="ChEBI" id="CHEBI:64076"/>
    </ligand>
</feature>
<dbReference type="PROSITE" id="PS51385">
    <property type="entry name" value="YJEF_N"/>
    <property type="match status" value="1"/>
</dbReference>
<feature type="domain" description="YjeF N-terminal" evidence="22">
    <location>
        <begin position="10"/>
        <end position="220"/>
    </location>
</feature>
<keyword evidence="12 17" id="KW-0456">Lyase</keyword>
<name>A0A852ZZ11_9ACTN</name>
<dbReference type="EMBL" id="JACBZD010000001">
    <property type="protein sequence ID" value="NYI05944.1"/>
    <property type="molecule type" value="Genomic_DNA"/>
</dbReference>
<keyword evidence="23" id="KW-0808">Transferase</keyword>
<dbReference type="PIRSF" id="PIRSF017184">
    <property type="entry name" value="Nnr"/>
    <property type="match status" value="1"/>
</dbReference>
<dbReference type="EC" id="5.1.99.6" evidence="19"/>
<comment type="catalytic activity">
    <reaction evidence="16 17 19">
        <text>(6S)-NADPHX + ADP = AMP + phosphate + NADPH + H(+)</text>
        <dbReference type="Rhea" id="RHEA:32235"/>
        <dbReference type="ChEBI" id="CHEBI:15378"/>
        <dbReference type="ChEBI" id="CHEBI:43474"/>
        <dbReference type="ChEBI" id="CHEBI:57783"/>
        <dbReference type="ChEBI" id="CHEBI:64076"/>
        <dbReference type="ChEBI" id="CHEBI:456215"/>
        <dbReference type="ChEBI" id="CHEBI:456216"/>
        <dbReference type="EC" id="4.2.1.136"/>
    </reaction>
</comment>
<dbReference type="InterPro" id="IPR036652">
    <property type="entry name" value="YjeF_N_dom_sf"/>
</dbReference>
<dbReference type="InterPro" id="IPR004443">
    <property type="entry name" value="YjeF_N_dom"/>
</dbReference>
<keyword evidence="23" id="KW-0418">Kinase</keyword>
<feature type="binding site" evidence="17">
    <location>
        <begin position="414"/>
        <end position="418"/>
    </location>
    <ligand>
        <name>AMP</name>
        <dbReference type="ChEBI" id="CHEBI:456215"/>
    </ligand>
</feature>
<feature type="binding site" evidence="17">
    <location>
        <position position="377"/>
    </location>
    <ligand>
        <name>(6S)-NADPHX</name>
        <dbReference type="ChEBI" id="CHEBI:64076"/>
    </ligand>
</feature>
<dbReference type="SUPFAM" id="SSF53613">
    <property type="entry name" value="Ribokinase-like"/>
    <property type="match status" value="1"/>
</dbReference>
<feature type="binding site" evidence="17">
    <location>
        <position position="476"/>
    </location>
    <ligand>
        <name>AMP</name>
        <dbReference type="ChEBI" id="CHEBI:456215"/>
    </ligand>
</feature>
<evidence type="ECO:0000256" key="18">
    <source>
        <dbReference type="HAMAP-Rule" id="MF_01966"/>
    </source>
</evidence>
<comment type="similarity">
    <text evidence="3 19">In the N-terminal section; belongs to the NnrE/AIBP family.</text>
</comment>
<evidence type="ECO:0000256" key="6">
    <source>
        <dbReference type="ARBA" id="ARBA00022741"/>
    </source>
</evidence>
<evidence type="ECO:0000256" key="19">
    <source>
        <dbReference type="PIRNR" id="PIRNR017184"/>
    </source>
</evidence>
<dbReference type="InterPro" id="IPR017953">
    <property type="entry name" value="Carbohydrate_kinase_pred_CS"/>
</dbReference>
<comment type="catalytic activity">
    <reaction evidence="1 18 19">
        <text>(6R)-NADHX = (6S)-NADHX</text>
        <dbReference type="Rhea" id="RHEA:32215"/>
        <dbReference type="ChEBI" id="CHEBI:64074"/>
        <dbReference type="ChEBI" id="CHEBI:64075"/>
        <dbReference type="EC" id="5.1.99.6"/>
    </reaction>
</comment>
<comment type="catalytic activity">
    <reaction evidence="15 17 19">
        <text>(6S)-NADHX + ADP = AMP + phosphate + NADH + H(+)</text>
        <dbReference type="Rhea" id="RHEA:32223"/>
        <dbReference type="ChEBI" id="CHEBI:15378"/>
        <dbReference type="ChEBI" id="CHEBI:43474"/>
        <dbReference type="ChEBI" id="CHEBI:57945"/>
        <dbReference type="ChEBI" id="CHEBI:64074"/>
        <dbReference type="ChEBI" id="CHEBI:456215"/>
        <dbReference type="ChEBI" id="CHEBI:456216"/>
        <dbReference type="EC" id="4.2.1.136"/>
    </reaction>
</comment>
<sequence>MRTAHRVEQVRAAEAALMRRLPDGELMRRAATGLAAVCLELLSPAGVYGAPVVVLAGSGDNGGDALFAGARLAGRGAAVTAVLLSPRRTHPGGLAALRAAGGRVLHAGPDDADVLERVAVPLSRARLVLDGIVGIGGRGGLRPEAARLLPLVEASGATVVAVDLPSGLDADTGRVSGPVLRAHLTVTFGTHKPGLLLSPGAGVAGTVHLVDIGLGPELARLAGGPDGPGGGPALYCLQHADVAAVLPVPGRDTDKYGRGVVGLAAGSERYPGAAVLAVSGAVRSGAGAVRYAGSVADAVLAAHPEVLVHRGGPREAGRVQAWVVGPGLGTGSAGEEALGEVLASDVPVLVDADGLGLLAARGPEPLYRDAPTLFTPHAGEAARLLGVERAAVEAEPLAHALRLADAYGVTVLLKGDRTIITEPAAPGGAEGLGRAQGPGGDGAGAEAGRGGAGDARERRVFVNTTGTGWLATAGSGDVLAGLVGGLLAAGLPVVEAAAVGAYLHGLAGRLAASGAPTTAPDVARALPEAWRQVASTATG</sequence>
<dbReference type="GO" id="GO:0052856">
    <property type="term" value="F:NAD(P)HX epimerase activity"/>
    <property type="evidence" value="ECO:0007669"/>
    <property type="project" value="UniProtKB-UniRule"/>
</dbReference>
<evidence type="ECO:0000256" key="3">
    <source>
        <dbReference type="ARBA" id="ARBA00006001"/>
    </source>
</evidence>
<organism evidence="23 24">
    <name type="scientific">Allostreptomyces psammosilenae</name>
    <dbReference type="NCBI Taxonomy" id="1892865"/>
    <lineage>
        <taxon>Bacteria</taxon>
        <taxon>Bacillati</taxon>
        <taxon>Actinomycetota</taxon>
        <taxon>Actinomycetes</taxon>
        <taxon>Kitasatosporales</taxon>
        <taxon>Streptomycetaceae</taxon>
        <taxon>Allostreptomyces</taxon>
    </lineage>
</organism>
<comment type="similarity">
    <text evidence="18">Belongs to the NnrE/AIBP family.</text>
</comment>
<dbReference type="Gene3D" id="3.40.50.10260">
    <property type="entry name" value="YjeF N-terminal domain"/>
    <property type="match status" value="1"/>
</dbReference>
<evidence type="ECO:0000256" key="12">
    <source>
        <dbReference type="ARBA" id="ARBA00023239"/>
    </source>
</evidence>
<keyword evidence="5 18" id="KW-0479">Metal-binding</keyword>
<feature type="binding site" evidence="17">
    <location>
        <position position="273"/>
    </location>
    <ligand>
        <name>(6S)-NADPHX</name>
        <dbReference type="ChEBI" id="CHEBI:64076"/>
    </ligand>
</feature>
<keyword evidence="24" id="KW-1185">Reference proteome</keyword>
<dbReference type="PANTHER" id="PTHR12592">
    <property type="entry name" value="ATP-DEPENDENT (S)-NAD(P)H-HYDRATE DEHYDRATASE FAMILY MEMBER"/>
    <property type="match status" value="1"/>
</dbReference>
<evidence type="ECO:0000256" key="15">
    <source>
        <dbReference type="ARBA" id="ARBA00048238"/>
    </source>
</evidence>
<dbReference type="AlphaFoldDB" id="A0A852ZZ11"/>
<evidence type="ECO:0000256" key="17">
    <source>
        <dbReference type="HAMAP-Rule" id="MF_01965"/>
    </source>
</evidence>
<evidence type="ECO:0000256" key="5">
    <source>
        <dbReference type="ARBA" id="ARBA00022723"/>
    </source>
</evidence>
<evidence type="ECO:0000256" key="1">
    <source>
        <dbReference type="ARBA" id="ARBA00000013"/>
    </source>
</evidence>
<comment type="similarity">
    <text evidence="4 19">In the C-terminal section; belongs to the NnrD/CARKD family.</text>
</comment>
<dbReference type="GO" id="GO:0016301">
    <property type="term" value="F:kinase activity"/>
    <property type="evidence" value="ECO:0007669"/>
    <property type="project" value="UniProtKB-KW"/>
</dbReference>
<dbReference type="GO" id="GO:0110051">
    <property type="term" value="P:metabolite repair"/>
    <property type="evidence" value="ECO:0007669"/>
    <property type="project" value="TreeGrafter"/>
</dbReference>
<comment type="cofactor">
    <cofactor evidence="17">
        <name>Mg(2+)</name>
        <dbReference type="ChEBI" id="CHEBI:18420"/>
    </cofactor>
</comment>
<feature type="binding site" evidence="18">
    <location>
        <position position="163"/>
    </location>
    <ligand>
        <name>(6S)-NADPHX</name>
        <dbReference type="ChEBI" id="CHEBI:64076"/>
    </ligand>
</feature>
<dbReference type="PANTHER" id="PTHR12592:SF0">
    <property type="entry name" value="ATP-DEPENDENT (S)-NAD(P)H-HYDRATE DEHYDRATASE"/>
    <property type="match status" value="1"/>
</dbReference>
<keyword evidence="7 17" id="KW-0067">ATP-binding</keyword>
<dbReference type="GO" id="GO:0052855">
    <property type="term" value="F:ADP-dependent NAD(P)H-hydrate dehydratase activity"/>
    <property type="evidence" value="ECO:0007669"/>
    <property type="project" value="UniProtKB-UniRule"/>
</dbReference>
<dbReference type="NCBIfam" id="TIGR00197">
    <property type="entry name" value="yjeF_nterm"/>
    <property type="match status" value="1"/>
</dbReference>
<dbReference type="PROSITE" id="PS51383">
    <property type="entry name" value="YJEF_C_3"/>
    <property type="match status" value="1"/>
</dbReference>
<evidence type="ECO:0000256" key="13">
    <source>
        <dbReference type="ARBA" id="ARBA00023268"/>
    </source>
</evidence>
<dbReference type="GO" id="GO:0005524">
    <property type="term" value="F:ATP binding"/>
    <property type="evidence" value="ECO:0007669"/>
    <property type="project" value="UniProtKB-UniRule"/>
</dbReference>
<evidence type="ECO:0000313" key="24">
    <source>
        <dbReference type="Proteomes" id="UP000567795"/>
    </source>
</evidence>
<keyword evidence="6 17" id="KW-0547">Nucleotide-binding</keyword>
<comment type="caution">
    <text evidence="18">Lacks conserved residue(s) required for the propagation of feature annotation.</text>
</comment>
<dbReference type="InterPro" id="IPR030677">
    <property type="entry name" value="Nnr"/>
</dbReference>
<feature type="binding site" evidence="18">
    <location>
        <position position="130"/>
    </location>
    <ligand>
        <name>K(+)</name>
        <dbReference type="ChEBI" id="CHEBI:29103"/>
    </ligand>
</feature>
<keyword evidence="10 17" id="KW-0520">NAD</keyword>
<keyword evidence="11 18" id="KW-0413">Isomerase</keyword>
<evidence type="ECO:0000256" key="20">
    <source>
        <dbReference type="SAM" id="MobiDB-lite"/>
    </source>
</evidence>
<evidence type="ECO:0000256" key="9">
    <source>
        <dbReference type="ARBA" id="ARBA00022958"/>
    </source>
</evidence>
<comment type="cofactor">
    <cofactor evidence="18 19">
        <name>K(+)</name>
        <dbReference type="ChEBI" id="CHEBI:29103"/>
    </cofactor>
    <text evidence="18 19">Binds 1 potassium ion per subunit.</text>
</comment>
<comment type="function">
    <text evidence="17">Catalyzes the dehydration of the S-form of NAD(P)HX at the expense of ADP, which is converted to AMP. Together with NAD(P)HX epimerase, which catalyzes the epimerization of the S- and R-forms, the enzyme allows the repair of both epimers of NAD(P)HX, a damaged form of NAD(P)H that is a result of enzymatic or heat-dependent hydration.</text>
</comment>
<comment type="subunit">
    <text evidence="17">Homotetramer.</text>
</comment>
<evidence type="ECO:0000313" key="23">
    <source>
        <dbReference type="EMBL" id="NYI05944.1"/>
    </source>
</evidence>
<keyword evidence="13" id="KW-0511">Multifunctional enzyme</keyword>
<evidence type="ECO:0000256" key="11">
    <source>
        <dbReference type="ARBA" id="ARBA00023235"/>
    </source>
</evidence>
<evidence type="ECO:0000259" key="21">
    <source>
        <dbReference type="PROSITE" id="PS51383"/>
    </source>
</evidence>
<comment type="catalytic activity">
    <reaction evidence="2 18 19">
        <text>(6R)-NADPHX = (6S)-NADPHX</text>
        <dbReference type="Rhea" id="RHEA:32227"/>
        <dbReference type="ChEBI" id="CHEBI:64076"/>
        <dbReference type="ChEBI" id="CHEBI:64077"/>
        <dbReference type="EC" id="5.1.99.6"/>
    </reaction>
</comment>
<feature type="domain" description="YjeF C-terminal" evidence="21">
    <location>
        <begin position="238"/>
        <end position="533"/>
    </location>
</feature>
<protein>
    <recommendedName>
        <fullName evidence="19">Bifunctional NAD(P)H-hydrate repair enzyme</fullName>
    </recommendedName>
    <alternativeName>
        <fullName evidence="19">Nicotinamide nucleotide repair protein</fullName>
    </alternativeName>
    <domain>
        <recommendedName>
            <fullName evidence="19">ADP-dependent (S)-NAD(P)H-hydrate dehydratase</fullName>
            <ecNumber evidence="19">4.2.1.136</ecNumber>
        </recommendedName>
        <alternativeName>
            <fullName evidence="19">ADP-dependent NAD(P)HX dehydratase</fullName>
        </alternativeName>
    </domain>
    <domain>
        <recommendedName>
            <fullName evidence="19">NAD(P)H-hydrate epimerase</fullName>
            <ecNumber evidence="19">5.1.99.6</ecNumber>
        </recommendedName>
    </domain>
</protein>
<evidence type="ECO:0000256" key="2">
    <source>
        <dbReference type="ARBA" id="ARBA00000909"/>
    </source>
</evidence>
<proteinExistence type="inferred from homology"/>
<comment type="similarity">
    <text evidence="17">Belongs to the NnrD/CARKD family.</text>
</comment>
<dbReference type="Pfam" id="PF01256">
    <property type="entry name" value="Carb_kinase"/>
    <property type="match status" value="2"/>
</dbReference>
<evidence type="ECO:0000256" key="14">
    <source>
        <dbReference type="ARBA" id="ARBA00025153"/>
    </source>
</evidence>
<dbReference type="SUPFAM" id="SSF64153">
    <property type="entry name" value="YjeF N-terminal domain-like"/>
    <property type="match status" value="1"/>
</dbReference>
<comment type="function">
    <text evidence="18">Catalyzes the epimerization of the S- and R-forms of NAD(P)HX, a damaged form of NAD(P)H that is a result of enzymatic or heat-dependent hydration. This is a prerequisite for the S-specific NAD(P)H-hydrate dehydratase to allow the repair of both epimers of NAD(P)HX.</text>
</comment>
<evidence type="ECO:0000259" key="22">
    <source>
        <dbReference type="PROSITE" id="PS51385"/>
    </source>
</evidence>
<feature type="binding site" evidence="18">
    <location>
        <position position="61"/>
    </location>
    <ligand>
        <name>K(+)</name>
        <dbReference type="ChEBI" id="CHEBI:29103"/>
    </ligand>
</feature>
<comment type="function">
    <text evidence="14 19">Bifunctional enzyme that catalyzes the epimerization of the S- and R-forms of NAD(P)HX and the dehydration of the S-form of NAD(P)HX at the expense of ADP, which is converted to AMP. This allows the repair of both epimers of NAD(P)HX, a damaged form of NAD(P)H that is a result of enzymatic or heat-dependent hydration.</text>
</comment>
<evidence type="ECO:0000256" key="4">
    <source>
        <dbReference type="ARBA" id="ARBA00009524"/>
    </source>
</evidence>
<feature type="compositionally biased region" description="Gly residues" evidence="20">
    <location>
        <begin position="428"/>
        <end position="453"/>
    </location>
</feature>
<dbReference type="HAMAP" id="MF_01965">
    <property type="entry name" value="NADHX_dehydratase"/>
    <property type="match status" value="1"/>
</dbReference>
<dbReference type="RefSeq" id="WP_179814594.1">
    <property type="nucleotide sequence ID" value="NZ_JACBZD010000001.1"/>
</dbReference>
<keyword evidence="8 17" id="KW-0521">NADP</keyword>
<dbReference type="Proteomes" id="UP000567795">
    <property type="component" value="Unassembled WGS sequence"/>
</dbReference>